<gene>
    <name evidence="1" type="ORF">HGB38_16090</name>
</gene>
<proteinExistence type="predicted"/>
<reference evidence="1 2" key="1">
    <citation type="submission" date="2020-04" db="EMBL/GenBank/DDBJ databases">
        <title>MicrobeNet Type strains.</title>
        <authorList>
            <person name="Nicholson A.C."/>
        </authorList>
    </citation>
    <scope>NUCLEOTIDE SEQUENCE [LARGE SCALE GENOMIC DNA]</scope>
    <source>
        <strain evidence="1 2">DSM 44956</strain>
    </source>
</reference>
<dbReference type="EMBL" id="JAAXOS010000007">
    <property type="protein sequence ID" value="NKY27736.1"/>
    <property type="molecule type" value="Genomic_DNA"/>
</dbReference>
<name>A0A7X6L4K3_9NOCA</name>
<organism evidence="1 2">
    <name type="scientific">Nocardia gamkensis</name>
    <dbReference type="NCBI Taxonomy" id="352869"/>
    <lineage>
        <taxon>Bacteria</taxon>
        <taxon>Bacillati</taxon>
        <taxon>Actinomycetota</taxon>
        <taxon>Actinomycetes</taxon>
        <taxon>Mycobacteriales</taxon>
        <taxon>Nocardiaceae</taxon>
        <taxon>Nocardia</taxon>
    </lineage>
</organism>
<dbReference type="Proteomes" id="UP000540698">
    <property type="component" value="Unassembled WGS sequence"/>
</dbReference>
<sequence length="277" mass="30231">MSILEHVAEELDSFIDQDDGITPETLAHAPTITALLAHGDPEQAYLVIDGIRKRNVNRDVGAAFAHLGGFGYKGNTEDRLNAYALEQHAHSPKGQKEPSSRSVRRWSSSGQRILASLIVQASGVEPPTLHLDVLRRQGTTLIVLPTIYHMHGYVMNDPVLIVVGAEAHAIQIFSREDMETVGEHKYQPEHAVEVDVGFPVHLQLIWLGEMQPVIVSRTINFPDDVIEMTSLTRGATGLALYRDGDDIDSLAELAAELGRLNSDAAEEHDGIGGEDGP</sequence>
<keyword evidence="2" id="KW-1185">Reference proteome</keyword>
<protein>
    <submittedName>
        <fullName evidence="1">Uncharacterized protein</fullName>
    </submittedName>
</protein>
<evidence type="ECO:0000313" key="1">
    <source>
        <dbReference type="EMBL" id="NKY27736.1"/>
    </source>
</evidence>
<dbReference type="RefSeq" id="WP_062969409.1">
    <property type="nucleotide sequence ID" value="NZ_JAAXOS010000007.1"/>
</dbReference>
<dbReference type="AlphaFoldDB" id="A0A7X6L4K3"/>
<evidence type="ECO:0000313" key="2">
    <source>
        <dbReference type="Proteomes" id="UP000540698"/>
    </source>
</evidence>
<accession>A0A7X6L4K3</accession>
<comment type="caution">
    <text evidence="1">The sequence shown here is derived from an EMBL/GenBank/DDBJ whole genome shotgun (WGS) entry which is preliminary data.</text>
</comment>